<dbReference type="Proteomes" id="UP000015531">
    <property type="component" value="Unassembled WGS sequence"/>
</dbReference>
<gene>
    <name evidence="1" type="ORF">RLDS_05740</name>
</gene>
<proteinExistence type="predicted"/>
<dbReference type="AlphaFoldDB" id="T0HKS0"/>
<dbReference type="PATRIC" id="fig|1331060.3.peg.1067"/>
<accession>T0HKS0</accession>
<name>T0HKS0_9SPHN</name>
<dbReference type="eggNOG" id="ENOG5030TFK">
    <property type="taxonomic scope" value="Bacteria"/>
</dbReference>
<organism evidence="1 2">
    <name type="scientific">Sphingobium lactosutens DS20</name>
    <dbReference type="NCBI Taxonomy" id="1331060"/>
    <lineage>
        <taxon>Bacteria</taxon>
        <taxon>Pseudomonadati</taxon>
        <taxon>Pseudomonadota</taxon>
        <taxon>Alphaproteobacteria</taxon>
        <taxon>Sphingomonadales</taxon>
        <taxon>Sphingomonadaceae</taxon>
        <taxon>Sphingobium</taxon>
    </lineage>
</organism>
<evidence type="ECO:0008006" key="3">
    <source>
        <dbReference type="Google" id="ProtNLM"/>
    </source>
</evidence>
<reference evidence="1 2" key="1">
    <citation type="journal article" date="2013" name="Genome Announc.">
        <title>Draft Genome Sequence of Sphingobium lactosutens Strain DS20T, Isolated from a Hexachlorocyclohexane Dumpsite.</title>
        <authorList>
            <person name="Kumar R."/>
            <person name="Dwivedi V."/>
            <person name="Negi V."/>
            <person name="Khurana J.P."/>
            <person name="Lal R."/>
        </authorList>
    </citation>
    <scope>NUCLEOTIDE SEQUENCE [LARGE SCALE GENOMIC DNA]</scope>
    <source>
        <strain evidence="1 2">DS20</strain>
    </source>
</reference>
<dbReference type="EMBL" id="ATDP01000073">
    <property type="protein sequence ID" value="EQB16936.1"/>
    <property type="molecule type" value="Genomic_DNA"/>
</dbReference>
<protein>
    <recommendedName>
        <fullName evidence="3">DUF4325 domain-containing protein</fullName>
    </recommendedName>
</protein>
<evidence type="ECO:0000313" key="1">
    <source>
        <dbReference type="EMBL" id="EQB16936.1"/>
    </source>
</evidence>
<keyword evidence="2" id="KW-1185">Reference proteome</keyword>
<evidence type="ECO:0000313" key="2">
    <source>
        <dbReference type="Proteomes" id="UP000015531"/>
    </source>
</evidence>
<sequence>MMMIRYHILSIASNRVTLAGTAMGRQMLAQLIAETRPVPQPAIAYLDFGGVDIATGSFLREAVLGFRDFSRNAIGTLYPVVANANATIEEELTVYLKDRNDAIWACVLDNEGEPTDAHILGELDAAQMNTLHLIAQHRPISAPELAKLRPEEGIGTTAWNNRLATLASKGILMELKTGKTKMFSPVMEAI</sequence>
<comment type="caution">
    <text evidence="1">The sequence shown here is derived from an EMBL/GenBank/DDBJ whole genome shotgun (WGS) entry which is preliminary data.</text>
</comment>